<accession>A0A227JAW3</accession>
<proteinExistence type="predicted"/>
<feature type="transmembrane region" description="Helical" evidence="2">
    <location>
        <begin position="20"/>
        <end position="40"/>
    </location>
</feature>
<organism evidence="3 4">
    <name type="scientific">Vibrio parahaemolyticus</name>
    <dbReference type="NCBI Taxonomy" id="670"/>
    <lineage>
        <taxon>Bacteria</taxon>
        <taxon>Pseudomonadati</taxon>
        <taxon>Pseudomonadota</taxon>
        <taxon>Gammaproteobacteria</taxon>
        <taxon>Vibrionales</taxon>
        <taxon>Vibrionaceae</taxon>
        <taxon>Vibrio</taxon>
    </lineage>
</organism>
<sequence>MLSECRNHIPFVLSEVCVFHVFYFLAGANFMIITSHCIYVQRCRTSYLNSRSHTAHTDEFATTSENDWGDCSEGADKADIDFLVERRDVFDSSRIEFEEDEQDRELVKQRENSPEIGVDIDEL</sequence>
<evidence type="ECO:0000256" key="2">
    <source>
        <dbReference type="SAM" id="Phobius"/>
    </source>
</evidence>
<feature type="compositionally biased region" description="Basic and acidic residues" evidence="1">
    <location>
        <begin position="104"/>
        <end position="113"/>
    </location>
</feature>
<feature type="region of interest" description="Disordered" evidence="1">
    <location>
        <begin position="101"/>
        <end position="123"/>
    </location>
</feature>
<dbReference type="AlphaFoldDB" id="A0A227JAW3"/>
<protein>
    <submittedName>
        <fullName evidence="3">Uncharacterized protein</fullName>
    </submittedName>
</protein>
<name>A0A227JAW3_VIBPH</name>
<keyword evidence="2" id="KW-1133">Transmembrane helix</keyword>
<dbReference type="OrthoDB" id="5902144at2"/>
<dbReference type="EMBL" id="NIXT01001093">
    <property type="protein sequence ID" value="OXE31587.1"/>
    <property type="molecule type" value="Genomic_DNA"/>
</dbReference>
<gene>
    <name evidence="3" type="ORF">CA163_17165</name>
</gene>
<evidence type="ECO:0000313" key="4">
    <source>
        <dbReference type="Proteomes" id="UP000214596"/>
    </source>
</evidence>
<keyword evidence="2" id="KW-0812">Transmembrane</keyword>
<reference evidence="3 4" key="1">
    <citation type="journal article" date="2017" name="Appl. Environ. Microbiol.">
        <title>Parallel evolution of two clades of a major Atlantic endemic Vibrio parahaemolyticus pathogen lineage by independent acquisition of related pathogenicity islands.</title>
        <authorList>
            <person name="Xu F."/>
            <person name="Gonzalez-Escalona N."/>
            <person name="Drees K.P."/>
            <person name="Sebra R.P."/>
            <person name="Cooper V.S."/>
            <person name="Jones S.H."/>
            <person name="Whistler C.A."/>
        </authorList>
    </citation>
    <scope>NUCLEOTIDE SEQUENCE [LARGE SCALE GENOMIC DNA]</scope>
    <source>
        <strain evidence="3 4">MAVP-3</strain>
    </source>
</reference>
<keyword evidence="2" id="KW-0472">Membrane</keyword>
<comment type="caution">
    <text evidence="3">The sequence shown here is derived from an EMBL/GenBank/DDBJ whole genome shotgun (WGS) entry which is preliminary data.</text>
</comment>
<evidence type="ECO:0000313" key="3">
    <source>
        <dbReference type="EMBL" id="OXE31587.1"/>
    </source>
</evidence>
<evidence type="ECO:0000256" key="1">
    <source>
        <dbReference type="SAM" id="MobiDB-lite"/>
    </source>
</evidence>
<dbReference type="Proteomes" id="UP000214596">
    <property type="component" value="Unassembled WGS sequence"/>
</dbReference>